<evidence type="ECO:0000259" key="5">
    <source>
        <dbReference type="PROSITE" id="PS50937"/>
    </source>
</evidence>
<dbReference type="GO" id="GO:0003677">
    <property type="term" value="F:DNA binding"/>
    <property type="evidence" value="ECO:0007669"/>
    <property type="project" value="UniProtKB-KW"/>
</dbReference>
<protein>
    <submittedName>
        <fullName evidence="6">MerR family transcriptional regulator</fullName>
    </submittedName>
</protein>
<evidence type="ECO:0000256" key="4">
    <source>
        <dbReference type="ARBA" id="ARBA00023163"/>
    </source>
</evidence>
<dbReference type="InterPro" id="IPR015358">
    <property type="entry name" value="Tscrpt_reg_MerR_DNA-bd"/>
</dbReference>
<dbReference type="Pfam" id="PF00376">
    <property type="entry name" value="MerR"/>
    <property type="match status" value="1"/>
</dbReference>
<dbReference type="SUPFAM" id="SSF46955">
    <property type="entry name" value="Putative DNA-binding domain"/>
    <property type="match status" value="1"/>
</dbReference>
<comment type="caution">
    <text evidence="6">The sequence shown here is derived from an EMBL/GenBank/DDBJ whole genome shotgun (WGS) entry which is preliminary data.</text>
</comment>
<evidence type="ECO:0000313" key="7">
    <source>
        <dbReference type="Proteomes" id="UP000076574"/>
    </source>
</evidence>
<dbReference type="InterPro" id="IPR047057">
    <property type="entry name" value="MerR_fam"/>
</dbReference>
<dbReference type="SMART" id="SM00422">
    <property type="entry name" value="HTH_MERR"/>
    <property type="match status" value="1"/>
</dbReference>
<dbReference type="PRINTS" id="PR00040">
    <property type="entry name" value="HTHMERR"/>
</dbReference>
<dbReference type="PANTHER" id="PTHR30204:SF69">
    <property type="entry name" value="MERR-FAMILY TRANSCRIPTIONAL REGULATOR"/>
    <property type="match status" value="1"/>
</dbReference>
<dbReference type="InterPro" id="IPR009061">
    <property type="entry name" value="DNA-bd_dom_put_sf"/>
</dbReference>
<feature type="domain" description="HTH merR-type" evidence="5">
    <location>
        <begin position="1"/>
        <end position="71"/>
    </location>
</feature>
<dbReference type="GO" id="GO:0003700">
    <property type="term" value="F:DNA-binding transcription factor activity"/>
    <property type="evidence" value="ECO:0007669"/>
    <property type="project" value="InterPro"/>
</dbReference>
<proteinExistence type="predicted"/>
<accession>A0A161QN54</accession>
<evidence type="ECO:0000256" key="1">
    <source>
        <dbReference type="ARBA" id="ARBA00022491"/>
    </source>
</evidence>
<gene>
    <name evidence="6" type="ORF">A4A58_14495</name>
</gene>
<dbReference type="PANTHER" id="PTHR30204">
    <property type="entry name" value="REDOX-CYCLING DRUG-SENSING TRANSCRIPTIONAL ACTIVATOR SOXR"/>
    <property type="match status" value="1"/>
</dbReference>
<dbReference type="PROSITE" id="PS00552">
    <property type="entry name" value="HTH_MERR_1"/>
    <property type="match status" value="1"/>
</dbReference>
<dbReference type="RefSeq" id="WP_068736791.1">
    <property type="nucleotide sequence ID" value="NZ_LVYV01000045.1"/>
</dbReference>
<dbReference type="EMBL" id="LVYV01000045">
    <property type="protein sequence ID" value="KZD21554.1"/>
    <property type="molecule type" value="Genomic_DNA"/>
</dbReference>
<dbReference type="OrthoDB" id="9802944at2"/>
<dbReference type="CDD" id="cd04785">
    <property type="entry name" value="HTH_CadR-PbrR-like"/>
    <property type="match status" value="1"/>
</dbReference>
<dbReference type="STRING" id="943830.A4A58_14495"/>
<reference evidence="6 7" key="1">
    <citation type="submission" date="2016-03" db="EMBL/GenBank/DDBJ databases">
        <title>Microsymbionts genomes from the relict species Vavilovia formosa (Stev.) Fed.</title>
        <authorList>
            <person name="Kopat V."/>
            <person name="Chirak E."/>
            <person name="Kimeklis A."/>
            <person name="Andronov E."/>
        </authorList>
    </citation>
    <scope>NUCLEOTIDE SEQUENCE [LARGE SCALE GENOMIC DNA]</scope>
    <source>
        <strain evidence="6 7">Vaf07</strain>
    </source>
</reference>
<name>A0A161QN54_9BRAD</name>
<evidence type="ECO:0000313" key="6">
    <source>
        <dbReference type="EMBL" id="KZD21554.1"/>
    </source>
</evidence>
<sequence length="130" mass="14730">MDYAIGEASRLTGIKVPTIRYYEGIGLLAAPTRTEGKQRRYRPEDVARLNFIRHARDLGFEIADISELLTLSEGPDQSCEEVDLITRRHLSEVERRIAQLTALRGELVRMVEECSHGRVCDCRVIETLSG</sequence>
<dbReference type="Gene3D" id="1.10.1660.10">
    <property type="match status" value="1"/>
</dbReference>
<keyword evidence="1" id="KW-0678">Repressor</keyword>
<keyword evidence="7" id="KW-1185">Reference proteome</keyword>
<dbReference type="InterPro" id="IPR000551">
    <property type="entry name" value="MerR-type_HTH_dom"/>
</dbReference>
<keyword evidence="2" id="KW-0805">Transcription regulation</keyword>
<organism evidence="6 7">
    <name type="scientific">Tardiphaga robiniae</name>
    <dbReference type="NCBI Taxonomy" id="943830"/>
    <lineage>
        <taxon>Bacteria</taxon>
        <taxon>Pseudomonadati</taxon>
        <taxon>Pseudomonadota</taxon>
        <taxon>Alphaproteobacteria</taxon>
        <taxon>Hyphomicrobiales</taxon>
        <taxon>Nitrobacteraceae</taxon>
        <taxon>Tardiphaga</taxon>
    </lineage>
</organism>
<evidence type="ECO:0000256" key="2">
    <source>
        <dbReference type="ARBA" id="ARBA00023015"/>
    </source>
</evidence>
<dbReference type="PROSITE" id="PS50937">
    <property type="entry name" value="HTH_MERR_2"/>
    <property type="match status" value="1"/>
</dbReference>
<keyword evidence="4" id="KW-0804">Transcription</keyword>
<keyword evidence="3" id="KW-0238">DNA-binding</keyword>
<dbReference type="Pfam" id="PF09278">
    <property type="entry name" value="MerR-DNA-bind"/>
    <property type="match status" value="1"/>
</dbReference>
<evidence type="ECO:0000256" key="3">
    <source>
        <dbReference type="ARBA" id="ARBA00023125"/>
    </source>
</evidence>
<dbReference type="Proteomes" id="UP000076574">
    <property type="component" value="Unassembled WGS sequence"/>
</dbReference>
<dbReference type="AlphaFoldDB" id="A0A161QN54"/>